<dbReference type="InterPro" id="IPR001305">
    <property type="entry name" value="HSP_DnaJ_Cys-rich_dom"/>
</dbReference>
<dbReference type="InterPro" id="IPR052789">
    <property type="entry name" value="SSUH2_homolog"/>
</dbReference>
<keyword evidence="1" id="KW-0436">Ligase</keyword>
<dbReference type="AlphaFoldDB" id="A0A1V5ZJU9"/>
<name>A0A1V5ZJU9_9BACT</name>
<protein>
    <submittedName>
        <fullName evidence="1">Putative amidoligase enzyme</fullName>
    </submittedName>
</protein>
<accession>A0A1V5ZJU9</accession>
<dbReference type="Proteomes" id="UP000485621">
    <property type="component" value="Unassembled WGS sequence"/>
</dbReference>
<organism evidence="1">
    <name type="scientific">candidate division CPR1 bacterium ADurb.Bin160</name>
    <dbReference type="NCBI Taxonomy" id="1852826"/>
    <lineage>
        <taxon>Bacteria</taxon>
        <taxon>candidate division CPR1</taxon>
    </lineage>
</organism>
<dbReference type="GO" id="GO:0031072">
    <property type="term" value="F:heat shock protein binding"/>
    <property type="evidence" value="ECO:0007669"/>
    <property type="project" value="InterPro"/>
</dbReference>
<dbReference type="CDD" id="cd10719">
    <property type="entry name" value="DnaJ_zf"/>
    <property type="match status" value="2"/>
</dbReference>
<dbReference type="PANTHER" id="PTHR48465:SF1">
    <property type="entry name" value="PROTEIN SSUH2 HOMOLOG"/>
    <property type="match status" value="1"/>
</dbReference>
<dbReference type="GO" id="GO:0051082">
    <property type="term" value="F:unfolded protein binding"/>
    <property type="evidence" value="ECO:0007669"/>
    <property type="project" value="InterPro"/>
</dbReference>
<evidence type="ECO:0000313" key="1">
    <source>
        <dbReference type="EMBL" id="OQB40457.1"/>
    </source>
</evidence>
<proteinExistence type="predicted"/>
<sequence length="695" mass="79965">MILYAEERFLNEFTFGFELEGWADSENDKYEFESWAAEYFEEIAEDKKNVHIDISSIVMKDDSSIQPDDDGYRDTCDSCGGDGYYSCEDCGGSGEVSFECGICQGNGYVIADCEYCNDDGKVKCKKCNGTGEDPEGQLMLDGKVEPCHKCDGEEWVDCPICDGEEWVDCPICDGEGKIRERCSTCDGEGRVGCEDCGGRGYFTDGDDPRTFEWASPIMNINYKNLSTVINFLHQCMKNKNINTNNSCGFHIHIGFPDKLNSHIDRLWILINLAINKEMFESILKYKGMEFFNRTYAPIHEIQRIESLIYKNNSDNLNKELAEAVSSAKYNVLRQHPQGTLEWRGPRSFLNGGRIENIKGFFLKVFYPFVKWITKIVDEESITVNTDKGEIVLNKNEINKYITTQAKNSVGVRNIASGKFDSSQNMDVVRKLAVHNKDIIKLKFKNMVIEEVGNNNFKFFNGEMQNNNEIINEKLFFRNCSFINNKHIDVASISNCSCSNSEMIKIHHSDDSLISSINLSINESINDLIRDCDNVYIKECSRGTFRYIERLNIERAYNLSISDCKNININYIDNTTIRNSSIYGGKYESCKIDITNKMLGGYYDNCEIILYSSYDNKLFDHGTFHNCIYIIDIGRNSYSSKYIKFRANMSPKKFVENFNELFEQYVKYNFPETQYTPYNGKTIEDIRIYLKNFYNN</sequence>
<dbReference type="EMBL" id="MWDB01000043">
    <property type="protein sequence ID" value="OQB40457.1"/>
    <property type="molecule type" value="Genomic_DNA"/>
</dbReference>
<dbReference type="PANTHER" id="PTHR48465">
    <property type="entry name" value="PROTEIN SSUH2 HOMOLOG"/>
    <property type="match status" value="1"/>
</dbReference>
<reference evidence="1" key="1">
    <citation type="submission" date="2017-02" db="EMBL/GenBank/DDBJ databases">
        <title>Delving into the versatile metabolic prowess of the omnipresent phylum Bacteroidetes.</title>
        <authorList>
            <person name="Nobu M.K."/>
            <person name="Mei R."/>
            <person name="Narihiro T."/>
            <person name="Kuroda K."/>
            <person name="Liu W.-T."/>
        </authorList>
    </citation>
    <scope>NUCLEOTIDE SEQUENCE</scope>
    <source>
        <strain evidence="1">ADurb.Bin160</strain>
    </source>
</reference>
<comment type="caution">
    <text evidence="1">The sequence shown here is derived from an EMBL/GenBank/DDBJ whole genome shotgun (WGS) entry which is preliminary data.</text>
</comment>
<dbReference type="Gene3D" id="2.10.230.10">
    <property type="entry name" value="Heat shock protein DnaJ, cysteine-rich domain"/>
    <property type="match status" value="1"/>
</dbReference>
<dbReference type="GO" id="GO:0016874">
    <property type="term" value="F:ligase activity"/>
    <property type="evidence" value="ECO:0007669"/>
    <property type="project" value="UniProtKB-KW"/>
</dbReference>
<gene>
    <name evidence="1" type="ORF">BWY04_01330</name>
</gene>